<dbReference type="Gene3D" id="3.90.640.20">
    <property type="entry name" value="Heat-shock cognate protein, ATPase"/>
    <property type="match status" value="1"/>
</dbReference>
<comment type="caution">
    <text evidence="3">The sequence shown here is derived from an EMBL/GenBank/DDBJ whole genome shotgun (WGS) entry which is preliminary data.</text>
</comment>
<dbReference type="Pfam" id="PF11738">
    <property type="entry name" value="DUF3298"/>
    <property type="match status" value="1"/>
</dbReference>
<name>A0A1T0CI95_9GAMM</name>
<sequence>MTKRSKNSVFGVALTAALMMMGAAQASDFYVQSKWAETDSTPYESCGEYCPSIDYQLIHTGHMWLDSVINKDVLAIIDVLDEHDSDSAIAKQTKAFYNKPLVTDRELARELNRITNNLVGAVNTARAEDSIYSYSVMATPSMIGMHKGLALMRIDGNVYTGGAHDLPNSYYYVFDLTNKKLLTLDDIIIAGQQDALEQMLYAKFYEYLIAMEVEPSEIMNSWDFAVTENFMFDETGVEFLYQPYEITPYVFGMPSLHLSYAELKGILKSQYLK</sequence>
<keyword evidence="1" id="KW-0732">Signal</keyword>
<evidence type="ECO:0000313" key="4">
    <source>
        <dbReference type="Proteomes" id="UP000189800"/>
    </source>
</evidence>
<reference evidence="3 4" key="1">
    <citation type="submission" date="2017-02" db="EMBL/GenBank/DDBJ databases">
        <title>Draft genome sequence of Moraxella pluranimalium CCUG 54913T type strain.</title>
        <authorList>
            <person name="Salva-Serra F."/>
            <person name="Engstrom-Jakobsson H."/>
            <person name="Thorell K."/>
            <person name="Jaen-Luchoro D."/>
            <person name="Gonzales-Siles L."/>
            <person name="Karlsson R."/>
            <person name="Yazdan S."/>
            <person name="Boulund F."/>
            <person name="Johnning A."/>
            <person name="Engstrand L."/>
            <person name="Kristiansson E."/>
            <person name="Moore E."/>
        </authorList>
    </citation>
    <scope>NUCLEOTIDE SEQUENCE [LARGE SCALE GENOMIC DNA]</scope>
    <source>
        <strain evidence="3 4">CCUG 54913</strain>
    </source>
</reference>
<evidence type="ECO:0000313" key="3">
    <source>
        <dbReference type="EMBL" id="OOS22067.1"/>
    </source>
</evidence>
<dbReference type="InterPro" id="IPR021729">
    <property type="entry name" value="DUF3298"/>
</dbReference>
<gene>
    <name evidence="3" type="ORF">B0680_09470</name>
</gene>
<feature type="chain" id="PRO_5012459097" description="DUF3298 domain-containing protein" evidence="1">
    <location>
        <begin position="27"/>
        <end position="273"/>
    </location>
</feature>
<dbReference type="AlphaFoldDB" id="A0A1T0CI95"/>
<dbReference type="OrthoDB" id="8610451at2"/>
<proteinExistence type="predicted"/>
<dbReference type="Gene3D" id="3.30.565.40">
    <property type="entry name" value="Fervidobacterium nodosum Rt17-B1 like"/>
    <property type="match status" value="1"/>
</dbReference>
<keyword evidence="4" id="KW-1185">Reference proteome</keyword>
<protein>
    <recommendedName>
        <fullName evidence="2">DUF3298 domain-containing protein</fullName>
    </recommendedName>
</protein>
<accession>A0A1T0CI95</accession>
<dbReference type="RefSeq" id="WP_158078324.1">
    <property type="nucleotide sequence ID" value="NZ_MUYU01000029.1"/>
</dbReference>
<feature type="domain" description="DUF3298" evidence="2">
    <location>
        <begin position="185"/>
        <end position="260"/>
    </location>
</feature>
<dbReference type="STRING" id="470453.B0680_09470"/>
<organism evidence="3 4">
    <name type="scientific">Moraxella pluranimalium</name>
    <dbReference type="NCBI Taxonomy" id="470453"/>
    <lineage>
        <taxon>Bacteria</taxon>
        <taxon>Pseudomonadati</taxon>
        <taxon>Pseudomonadota</taxon>
        <taxon>Gammaproteobacteria</taxon>
        <taxon>Moraxellales</taxon>
        <taxon>Moraxellaceae</taxon>
        <taxon>Moraxella</taxon>
    </lineage>
</organism>
<feature type="signal peptide" evidence="1">
    <location>
        <begin position="1"/>
        <end position="26"/>
    </location>
</feature>
<dbReference type="EMBL" id="MUYU01000029">
    <property type="protein sequence ID" value="OOS22067.1"/>
    <property type="molecule type" value="Genomic_DNA"/>
</dbReference>
<dbReference type="InterPro" id="IPR037126">
    <property type="entry name" value="PdaC/RsiV-like_sf"/>
</dbReference>
<dbReference type="Proteomes" id="UP000189800">
    <property type="component" value="Unassembled WGS sequence"/>
</dbReference>
<evidence type="ECO:0000256" key="1">
    <source>
        <dbReference type="SAM" id="SignalP"/>
    </source>
</evidence>
<evidence type="ECO:0000259" key="2">
    <source>
        <dbReference type="Pfam" id="PF11738"/>
    </source>
</evidence>